<evidence type="ECO:0000256" key="3">
    <source>
        <dbReference type="PROSITE-ProRule" id="PRU01005"/>
    </source>
</evidence>
<dbReference type="eggNOG" id="ENOG502SG1P">
    <property type="taxonomic scope" value="Eukaryota"/>
</dbReference>
<dbReference type="Gene3D" id="1.10.10.1940">
    <property type="match status" value="4"/>
</dbReference>
<dbReference type="FunFam" id="1.10.10.1940:FF:000002">
    <property type="entry name" value="PHAryngeal gland Toxin-related"/>
    <property type="match status" value="2"/>
</dbReference>
<evidence type="ECO:0000256" key="1">
    <source>
        <dbReference type="ARBA" id="ARBA00022729"/>
    </source>
</evidence>
<dbReference type="OMA" id="NYQKDVC"/>
<dbReference type="Pfam" id="PF01549">
    <property type="entry name" value="ShK"/>
    <property type="match status" value="5"/>
</dbReference>
<dbReference type="Proteomes" id="UP000008281">
    <property type="component" value="Unassembled WGS sequence"/>
</dbReference>
<evidence type="ECO:0000313" key="5">
    <source>
        <dbReference type="Proteomes" id="UP000008281"/>
    </source>
</evidence>
<dbReference type="PANTHER" id="PTHR21724">
    <property type="entry name" value="SHKT DOMAIN-CONTAINING PROTEIN"/>
    <property type="match status" value="1"/>
</dbReference>
<comment type="caution">
    <text evidence="3">Lacks conserved residue(s) required for the propagation of feature annotation.</text>
</comment>
<dbReference type="FunCoup" id="E3MMX7">
    <property type="interactions" value="11"/>
</dbReference>
<keyword evidence="1" id="KW-0732">Signal</keyword>
<dbReference type="HOGENOM" id="CLU_950730_0_0_1"/>
<dbReference type="AlphaFoldDB" id="E3MMX7"/>
<dbReference type="SMART" id="SM00254">
    <property type="entry name" value="ShKT"/>
    <property type="match status" value="5"/>
</dbReference>
<proteinExistence type="predicted"/>
<evidence type="ECO:0000256" key="2">
    <source>
        <dbReference type="ARBA" id="ARBA00023157"/>
    </source>
</evidence>
<accession>E3MMX7</accession>
<dbReference type="InterPro" id="IPR003582">
    <property type="entry name" value="ShKT_dom"/>
</dbReference>
<reference evidence="4" key="1">
    <citation type="submission" date="2007-07" db="EMBL/GenBank/DDBJ databases">
        <title>PCAP assembly of the Caenorhabditis remanei genome.</title>
        <authorList>
            <consortium name="The Caenorhabditis remanei Sequencing Consortium"/>
            <person name="Wilson R.K."/>
        </authorList>
    </citation>
    <scope>NUCLEOTIDE SEQUENCE [LARGE SCALE GENOMIC DNA]</scope>
    <source>
        <strain evidence="4">PB4641</strain>
    </source>
</reference>
<sequence length="331" mass="36837">MFRSTSALLLVLFYFSLTNCQFSISTQGPCQDDPTTDCKDYAALCNNKMYQSFLDVFCPKTCGLCPGDTTVAPPTAAPNCVDTNINCKAWVKEGYCTACFVDCSDRVKNCAKSCGFCVEGSCLNYLCYQFNTPHPTPTRYLDDYKTYAESHVLIRKTAQMIRHSLFLICSVSFLLLVSCEYFEDTKCENDPTVDCDSFKDDCENDKLIPLLKKSCPVTCNLCPSTVSPTTLGPCEDSPGSNCSTFKDYCDNEKYIPMLKEFCPVTCNMCPGATTVSPPTPNPHCYDNETKCKEWKSRGYCTNCFYSCADKIKMCAKTCGFCTKGTCVDCKK</sequence>
<protein>
    <submittedName>
        <fullName evidence="4">Uncharacterized protein</fullName>
    </submittedName>
</protein>
<keyword evidence="2" id="KW-1015">Disulfide bond</keyword>
<keyword evidence="5" id="KW-1185">Reference proteome</keyword>
<evidence type="ECO:0000313" key="4">
    <source>
        <dbReference type="EMBL" id="EFP05236.1"/>
    </source>
</evidence>
<name>E3MMX7_CAERE</name>
<dbReference type="PROSITE" id="PS51670">
    <property type="entry name" value="SHKT"/>
    <property type="match status" value="5"/>
</dbReference>
<organism evidence="5">
    <name type="scientific">Caenorhabditis remanei</name>
    <name type="common">Caenorhabditis vulgaris</name>
    <dbReference type="NCBI Taxonomy" id="31234"/>
    <lineage>
        <taxon>Eukaryota</taxon>
        <taxon>Metazoa</taxon>
        <taxon>Ecdysozoa</taxon>
        <taxon>Nematoda</taxon>
        <taxon>Chromadorea</taxon>
        <taxon>Rhabditida</taxon>
        <taxon>Rhabditina</taxon>
        <taxon>Rhabditomorpha</taxon>
        <taxon>Rhabditoidea</taxon>
        <taxon>Rhabditidae</taxon>
        <taxon>Peloderinae</taxon>
        <taxon>Caenorhabditis</taxon>
    </lineage>
</organism>
<dbReference type="PANTHER" id="PTHR21724:SF99">
    <property type="entry name" value="SHKT DOMAIN-CONTAINING PROTEIN"/>
    <property type="match status" value="1"/>
</dbReference>
<dbReference type="STRING" id="31234.E3MMX7"/>
<dbReference type="OrthoDB" id="5838062at2759"/>
<dbReference type="EMBL" id="DS268458">
    <property type="protein sequence ID" value="EFP05236.1"/>
    <property type="molecule type" value="Genomic_DNA"/>
</dbReference>
<gene>
    <name evidence="4" type="ORF">CRE_04106</name>
</gene>